<evidence type="ECO:0000256" key="1">
    <source>
        <dbReference type="SAM" id="MobiDB-lite"/>
    </source>
</evidence>
<comment type="caution">
    <text evidence="2">The sequence shown here is derived from an EMBL/GenBank/DDBJ whole genome shotgun (WGS) entry which is preliminary data.</text>
</comment>
<evidence type="ECO:0000313" key="3">
    <source>
        <dbReference type="Proteomes" id="UP001283361"/>
    </source>
</evidence>
<reference evidence="2" key="1">
    <citation type="journal article" date="2023" name="G3 (Bethesda)">
        <title>A reference genome for the long-term kleptoplast-retaining sea slug Elysia crispata morphotype clarki.</title>
        <authorList>
            <person name="Eastman K.E."/>
            <person name="Pendleton A.L."/>
            <person name="Shaikh M.A."/>
            <person name="Suttiyut T."/>
            <person name="Ogas R."/>
            <person name="Tomko P."/>
            <person name="Gavelis G."/>
            <person name="Widhalm J.R."/>
            <person name="Wisecaver J.H."/>
        </authorList>
    </citation>
    <scope>NUCLEOTIDE SEQUENCE</scope>
    <source>
        <strain evidence="2">ECLA1</strain>
    </source>
</reference>
<accession>A0AAE0ZJN9</accession>
<dbReference type="EMBL" id="JAWDGP010003812">
    <property type="protein sequence ID" value="KAK3770568.1"/>
    <property type="molecule type" value="Genomic_DNA"/>
</dbReference>
<sequence length="173" mass="19895">MSSDSSSESYRETVASVISAFSIISNRVSIGSQHTISSYGSQKDQDEDAGAMERLYGEEGRSSVFESSLGQGGNACCCYTFNNLLLGPMSDLISFISKIVLVVVNFFLLEEEEEQEQEEKEEEEQVQEEKEEEEQVQEEKEEEEQEEKEEEEQVQEEKEEEEQEQEEKEEEEQ</sequence>
<gene>
    <name evidence="2" type="ORF">RRG08_052950</name>
</gene>
<feature type="non-terminal residue" evidence="2">
    <location>
        <position position="1"/>
    </location>
</feature>
<evidence type="ECO:0000313" key="2">
    <source>
        <dbReference type="EMBL" id="KAK3770568.1"/>
    </source>
</evidence>
<name>A0AAE0ZJN9_9GAST</name>
<dbReference type="AlphaFoldDB" id="A0AAE0ZJN9"/>
<feature type="region of interest" description="Disordered" evidence="1">
    <location>
        <begin position="112"/>
        <end position="173"/>
    </location>
</feature>
<protein>
    <submittedName>
        <fullName evidence="2">Uncharacterized protein</fullName>
    </submittedName>
</protein>
<dbReference type="Proteomes" id="UP001283361">
    <property type="component" value="Unassembled WGS sequence"/>
</dbReference>
<keyword evidence="3" id="KW-1185">Reference proteome</keyword>
<proteinExistence type="predicted"/>
<organism evidence="2 3">
    <name type="scientific">Elysia crispata</name>
    <name type="common">lettuce slug</name>
    <dbReference type="NCBI Taxonomy" id="231223"/>
    <lineage>
        <taxon>Eukaryota</taxon>
        <taxon>Metazoa</taxon>
        <taxon>Spiralia</taxon>
        <taxon>Lophotrochozoa</taxon>
        <taxon>Mollusca</taxon>
        <taxon>Gastropoda</taxon>
        <taxon>Heterobranchia</taxon>
        <taxon>Euthyneura</taxon>
        <taxon>Panpulmonata</taxon>
        <taxon>Sacoglossa</taxon>
        <taxon>Placobranchoidea</taxon>
        <taxon>Plakobranchidae</taxon>
        <taxon>Elysia</taxon>
    </lineage>
</organism>